<dbReference type="PANTHER" id="PTHR47245:SF2">
    <property type="entry name" value="PEPTIDYL-PROLYL CIS-TRANS ISOMERASE HP_0175-RELATED"/>
    <property type="match status" value="1"/>
</dbReference>
<dbReference type="InterPro" id="IPR000297">
    <property type="entry name" value="PPIase_PpiC"/>
</dbReference>
<organism evidence="8 9">
    <name type="scientific">Neptunomonas marina</name>
    <dbReference type="NCBI Taxonomy" id="1815562"/>
    <lineage>
        <taxon>Bacteria</taxon>
        <taxon>Pseudomonadati</taxon>
        <taxon>Pseudomonadota</taxon>
        <taxon>Gammaproteobacteria</taxon>
        <taxon>Oceanospirillales</taxon>
        <taxon>Oceanospirillaceae</taxon>
        <taxon>Neptunomonas</taxon>
    </lineage>
</organism>
<feature type="chain" id="PRO_5019388125" description="peptidylprolyl isomerase" evidence="6">
    <location>
        <begin position="21"/>
        <end position="302"/>
    </location>
</feature>
<comment type="caution">
    <text evidence="8">The sequence shown here is derived from an EMBL/GenBank/DDBJ whole genome shotgun (WGS) entry which is preliminary data.</text>
</comment>
<dbReference type="InterPro" id="IPR050245">
    <property type="entry name" value="PrsA_foldase"/>
</dbReference>
<evidence type="ECO:0000256" key="6">
    <source>
        <dbReference type="SAM" id="SignalP"/>
    </source>
</evidence>
<dbReference type="EC" id="5.2.1.8" evidence="3"/>
<dbReference type="Proteomes" id="UP000282818">
    <property type="component" value="Unassembled WGS sequence"/>
</dbReference>
<keyword evidence="6" id="KW-0732">Signal</keyword>
<reference evidence="8 9" key="1">
    <citation type="submission" date="2019-01" db="EMBL/GenBank/DDBJ databases">
        <authorList>
            <person name="Chen W.-M."/>
        </authorList>
    </citation>
    <scope>NUCLEOTIDE SEQUENCE [LARGE SCALE GENOMIC DNA]</scope>
    <source>
        <strain evidence="8 9">HPM-16</strain>
    </source>
</reference>
<evidence type="ECO:0000256" key="4">
    <source>
        <dbReference type="ARBA" id="ARBA00023110"/>
    </source>
</evidence>
<feature type="signal peptide" evidence="6">
    <location>
        <begin position="1"/>
        <end position="20"/>
    </location>
</feature>
<dbReference type="SUPFAM" id="SSF54534">
    <property type="entry name" value="FKBP-like"/>
    <property type="match status" value="1"/>
</dbReference>
<dbReference type="InterPro" id="IPR046357">
    <property type="entry name" value="PPIase_dom_sf"/>
</dbReference>
<evidence type="ECO:0000256" key="5">
    <source>
        <dbReference type="PROSITE-ProRule" id="PRU00278"/>
    </source>
</evidence>
<dbReference type="AlphaFoldDB" id="A0A437Q746"/>
<dbReference type="EMBL" id="SACQ01000005">
    <property type="protein sequence ID" value="RVU30316.1"/>
    <property type="molecule type" value="Genomic_DNA"/>
</dbReference>
<dbReference type="Gene3D" id="3.10.50.40">
    <property type="match status" value="1"/>
</dbReference>
<comment type="similarity">
    <text evidence="2">Belongs to the PpiC/parvulin rotamase family.</text>
</comment>
<feature type="domain" description="PpiC" evidence="7">
    <location>
        <begin position="137"/>
        <end position="236"/>
    </location>
</feature>
<evidence type="ECO:0000256" key="3">
    <source>
        <dbReference type="ARBA" id="ARBA00013194"/>
    </source>
</evidence>
<dbReference type="GO" id="GO:0003755">
    <property type="term" value="F:peptidyl-prolyl cis-trans isomerase activity"/>
    <property type="evidence" value="ECO:0007669"/>
    <property type="project" value="UniProtKB-KW"/>
</dbReference>
<gene>
    <name evidence="8" type="ORF">EOE65_11770</name>
</gene>
<name>A0A437Q746_9GAMM</name>
<evidence type="ECO:0000256" key="1">
    <source>
        <dbReference type="ARBA" id="ARBA00000971"/>
    </source>
</evidence>
<dbReference type="RefSeq" id="WP_127694512.1">
    <property type="nucleotide sequence ID" value="NZ_SACQ01000005.1"/>
</dbReference>
<dbReference type="Pfam" id="PF13616">
    <property type="entry name" value="Rotamase_3"/>
    <property type="match status" value="1"/>
</dbReference>
<dbReference type="PROSITE" id="PS50198">
    <property type="entry name" value="PPIC_PPIASE_2"/>
    <property type="match status" value="1"/>
</dbReference>
<dbReference type="PANTHER" id="PTHR47245">
    <property type="entry name" value="PEPTIDYLPROLYL ISOMERASE"/>
    <property type="match status" value="1"/>
</dbReference>
<keyword evidence="5" id="KW-0413">Isomerase</keyword>
<keyword evidence="4 5" id="KW-0697">Rotamase</keyword>
<evidence type="ECO:0000259" key="7">
    <source>
        <dbReference type="PROSITE" id="PS50198"/>
    </source>
</evidence>
<evidence type="ECO:0000256" key="2">
    <source>
        <dbReference type="ARBA" id="ARBA00007656"/>
    </source>
</evidence>
<protein>
    <recommendedName>
        <fullName evidence="3">peptidylprolyl isomerase</fullName>
        <ecNumber evidence="3">5.2.1.8</ecNumber>
    </recommendedName>
</protein>
<evidence type="ECO:0000313" key="8">
    <source>
        <dbReference type="EMBL" id="RVU30316.1"/>
    </source>
</evidence>
<keyword evidence="9" id="KW-1185">Reference proteome</keyword>
<comment type="catalytic activity">
    <reaction evidence="1">
        <text>[protein]-peptidylproline (omega=180) = [protein]-peptidylproline (omega=0)</text>
        <dbReference type="Rhea" id="RHEA:16237"/>
        <dbReference type="Rhea" id="RHEA-COMP:10747"/>
        <dbReference type="Rhea" id="RHEA-COMP:10748"/>
        <dbReference type="ChEBI" id="CHEBI:83833"/>
        <dbReference type="ChEBI" id="CHEBI:83834"/>
        <dbReference type="EC" id="5.2.1.8"/>
    </reaction>
</comment>
<evidence type="ECO:0000313" key="9">
    <source>
        <dbReference type="Proteomes" id="UP000282818"/>
    </source>
</evidence>
<proteinExistence type="inferred from homology"/>
<sequence length="302" mass="34247">MKKTTLWGFLFVLISHSVSANDVVLTAPNGVTITEKDIENYVEDRVPLDKRAGYFASPKSMKELVESLFVVRSAALEGRKVAELKHDLVEWQAAVHKDRLTMAYYLDYIAEQRLSKVNWDETARDVYRAEKSSFVVPEAVNASHILVSLDGRSEEQALARAEEALNLLKEGKSFKAIAVDYSDDPSVAKNFGNLGWFSRGRMVKPFEDAVFSAAQPGLLSSPVKTDFGYHVIRVDDFQVAKERSFEDVKDEIIDNLKTEIAKKAREEKLIAIRSTSDLKLNTELMEDIHQSLRERYKLKPEE</sequence>
<accession>A0A437Q746</accession>